<dbReference type="Gene3D" id="1.10.1280.10">
    <property type="entry name" value="Di-copper center containing domain from catechol oxidase"/>
    <property type="match status" value="1"/>
</dbReference>
<gene>
    <name evidence="7" type="ORF">Pmani_014488</name>
</gene>
<dbReference type="PANTHER" id="PTHR11511">
    <property type="entry name" value="LARVAL STORAGE PROTEIN/PHENOLOXIDASE"/>
    <property type="match status" value="1"/>
</dbReference>
<evidence type="ECO:0000259" key="6">
    <source>
        <dbReference type="PROSITE" id="PS00498"/>
    </source>
</evidence>
<dbReference type="InterPro" id="IPR002227">
    <property type="entry name" value="Tyrosinase_Cu-bd"/>
</dbReference>
<name>A0AAE1PSU8_9EUCA</name>
<dbReference type="InterPro" id="IPR036697">
    <property type="entry name" value="Hemocyanin_N_sf"/>
</dbReference>
<dbReference type="PANTHER" id="PTHR11511:SF4">
    <property type="entry name" value="PHENOLOXIDASE 2-RELATED"/>
    <property type="match status" value="1"/>
</dbReference>
<dbReference type="PRINTS" id="PR00187">
    <property type="entry name" value="HAEMOCYANIN"/>
</dbReference>
<dbReference type="PROSITE" id="PS00498">
    <property type="entry name" value="TYROSINASE_2"/>
    <property type="match status" value="1"/>
</dbReference>
<keyword evidence="5" id="KW-1015">Disulfide bond</keyword>
<dbReference type="SUPFAM" id="SSF48056">
    <property type="entry name" value="Di-copper centre-containing domain"/>
    <property type="match status" value="1"/>
</dbReference>
<dbReference type="FunFam" id="2.60.40.1520:FF:000001">
    <property type="entry name" value="Hemocyanin subunit 2"/>
    <property type="match status" value="1"/>
</dbReference>
<evidence type="ECO:0000256" key="2">
    <source>
        <dbReference type="ARBA" id="ARBA00022525"/>
    </source>
</evidence>
<dbReference type="Gene3D" id="2.60.40.1520">
    <property type="entry name" value="Hemocyanin, C-terminal domain"/>
    <property type="match status" value="1"/>
</dbReference>
<dbReference type="InterPro" id="IPR013788">
    <property type="entry name" value="Hemocyanin/hexamerin"/>
</dbReference>
<dbReference type="InterPro" id="IPR005203">
    <property type="entry name" value="Hemocyanin_C"/>
</dbReference>
<dbReference type="GO" id="GO:0046872">
    <property type="term" value="F:metal ion binding"/>
    <property type="evidence" value="ECO:0007669"/>
    <property type="project" value="UniProtKB-KW"/>
</dbReference>
<organism evidence="7 8">
    <name type="scientific">Petrolisthes manimaculis</name>
    <dbReference type="NCBI Taxonomy" id="1843537"/>
    <lineage>
        <taxon>Eukaryota</taxon>
        <taxon>Metazoa</taxon>
        <taxon>Ecdysozoa</taxon>
        <taxon>Arthropoda</taxon>
        <taxon>Crustacea</taxon>
        <taxon>Multicrustacea</taxon>
        <taxon>Malacostraca</taxon>
        <taxon>Eumalacostraca</taxon>
        <taxon>Eucarida</taxon>
        <taxon>Decapoda</taxon>
        <taxon>Pleocyemata</taxon>
        <taxon>Anomura</taxon>
        <taxon>Galatheoidea</taxon>
        <taxon>Porcellanidae</taxon>
        <taxon>Petrolisthes</taxon>
    </lineage>
</organism>
<dbReference type="SUPFAM" id="SSF81296">
    <property type="entry name" value="E set domains"/>
    <property type="match status" value="1"/>
</dbReference>
<dbReference type="EMBL" id="JAWZYT010001234">
    <property type="protein sequence ID" value="KAK4314206.1"/>
    <property type="molecule type" value="Genomic_DNA"/>
</dbReference>
<comment type="caution">
    <text evidence="7">The sequence shown here is derived from an EMBL/GenBank/DDBJ whole genome shotgun (WGS) entry which is preliminary data.</text>
</comment>
<evidence type="ECO:0000313" key="8">
    <source>
        <dbReference type="Proteomes" id="UP001292094"/>
    </source>
</evidence>
<keyword evidence="4" id="KW-0186">Copper</keyword>
<keyword evidence="2" id="KW-0964">Secreted</keyword>
<dbReference type="InterPro" id="IPR000896">
    <property type="entry name" value="Hemocyanin/hexamerin_mid_dom"/>
</dbReference>
<dbReference type="Pfam" id="PF03722">
    <property type="entry name" value="Hemocyanin_N"/>
    <property type="match status" value="1"/>
</dbReference>
<keyword evidence="3" id="KW-0479">Metal-binding</keyword>
<dbReference type="Pfam" id="PF03723">
    <property type="entry name" value="Hemocyanin_C"/>
    <property type="match status" value="1"/>
</dbReference>
<proteinExistence type="predicted"/>
<dbReference type="Gene3D" id="1.20.1370.10">
    <property type="entry name" value="Hemocyanin, N-terminal domain"/>
    <property type="match status" value="1"/>
</dbReference>
<feature type="domain" description="Tyrosinase copper-binding" evidence="6">
    <location>
        <begin position="398"/>
        <end position="409"/>
    </location>
</feature>
<dbReference type="Pfam" id="PF00372">
    <property type="entry name" value="Hemocyanin_M"/>
    <property type="match status" value="1"/>
</dbReference>
<dbReference type="InterPro" id="IPR037020">
    <property type="entry name" value="Hemocyanin_C_sf"/>
</dbReference>
<dbReference type="GO" id="GO:0005576">
    <property type="term" value="C:extracellular region"/>
    <property type="evidence" value="ECO:0007669"/>
    <property type="project" value="UniProtKB-SubCell"/>
</dbReference>
<comment type="subcellular location">
    <subcellularLocation>
        <location evidence="1">Secreted</location>
    </subcellularLocation>
</comment>
<keyword evidence="8" id="KW-1185">Reference proteome</keyword>
<evidence type="ECO:0000256" key="3">
    <source>
        <dbReference type="ARBA" id="ARBA00022723"/>
    </source>
</evidence>
<dbReference type="PROSITE" id="PS00210">
    <property type="entry name" value="HEMOCYANIN_2"/>
    <property type="match status" value="1"/>
</dbReference>
<dbReference type="InterPro" id="IPR008922">
    <property type="entry name" value="Di-copper_centre_dom_sf"/>
</dbReference>
<dbReference type="InterPro" id="IPR014756">
    <property type="entry name" value="Ig_E-set"/>
</dbReference>
<dbReference type="Proteomes" id="UP001292094">
    <property type="component" value="Unassembled WGS sequence"/>
</dbReference>
<dbReference type="SUPFAM" id="SSF48050">
    <property type="entry name" value="Hemocyanin, N-terminal domain"/>
    <property type="match status" value="1"/>
</dbReference>
<reference evidence="7" key="1">
    <citation type="submission" date="2023-11" db="EMBL/GenBank/DDBJ databases">
        <title>Genome assemblies of two species of porcelain crab, Petrolisthes cinctipes and Petrolisthes manimaculis (Anomura: Porcellanidae).</title>
        <authorList>
            <person name="Angst P."/>
        </authorList>
    </citation>
    <scope>NUCLEOTIDE SEQUENCE</scope>
    <source>
        <strain evidence="7">PB745_02</strain>
        <tissue evidence="7">Gill</tissue>
    </source>
</reference>
<evidence type="ECO:0000313" key="7">
    <source>
        <dbReference type="EMBL" id="KAK4314206.1"/>
    </source>
</evidence>
<dbReference type="GO" id="GO:0016491">
    <property type="term" value="F:oxidoreductase activity"/>
    <property type="evidence" value="ECO:0007669"/>
    <property type="project" value="InterPro"/>
</dbReference>
<evidence type="ECO:0000256" key="4">
    <source>
        <dbReference type="ARBA" id="ARBA00023008"/>
    </source>
</evidence>
<dbReference type="InterPro" id="IPR005204">
    <property type="entry name" value="Hemocyanin_N"/>
</dbReference>
<evidence type="ECO:0000256" key="5">
    <source>
        <dbReference type="ARBA" id="ARBA00023157"/>
    </source>
</evidence>
<dbReference type="AlphaFoldDB" id="A0AAE1PSU8"/>
<protein>
    <recommendedName>
        <fullName evidence="6">Tyrosinase copper-binding domain-containing protein</fullName>
    </recommendedName>
</protein>
<accession>A0AAE1PSU8</accession>
<evidence type="ECO:0000256" key="1">
    <source>
        <dbReference type="ARBA" id="ARBA00004613"/>
    </source>
</evidence>
<sequence length="704" mass="80882">MNQTERNLLMLLEMPYEDVSRPRGRDRVGYDLTTAKPLRVTTRVSGPVNWVTVPERPDLTLQSLGRATTIRKGDVFSFFVQQHRRAARDLCQLFMKSKDGDDLMQIAARCKDKVNEGLFNYALCFTIVHRKDLRRTRLPTVVEMFPNKFVPMEALTKAQVEVNRAPLDQTEPVIIDHGPDFATTTIKAEHRVSYWREDYGLNSHHWHWHLVYPIEMGVNRDRKGELFFYMHSQMLARYDMERLSVGLNRVVKLDNWRAPIDDGYFSKLTVNNSGRAWGTRQDDTVMQDFRRNDFGLESFTVTDLEQWRSRILAAIHQGFMVNREGERVPLSDDVTSGKRGIDILGDSFEADADLSVNSQFYGDLHNLLHVAIAFSHDPDFAHKEEVGVMGESATAMRDPVFYRLHRFVDDVFQQYKLTLPPYSMDDLSLPGVVVERVGLRQGDQTDILVTGWSDREFEANRGIDFAAGMPVMLRLRHIDHLPFNYHIMVNNQTGADKQVTVRIFLAPRRNERGEEMSFMDQRLLWAEMDKFTVSLKSGSNHIERMSKDSSVTNPNEFTFRDLEEGRPAEPGTSENSEFDFCGCGWPQHLLVPRGKPEGMAYQLFVMITDFEKDKVEQTASDRRCANGVSFCGILDGKYPDKRPMGFPFDRRPPPRVMDSDLTKAADLALLDNIFLHNITIRFTDDVLQKETTTTTTTTTITTTT</sequence>